<reference evidence="1 2" key="1">
    <citation type="submission" date="2020-08" db="EMBL/GenBank/DDBJ databases">
        <title>Genomic Encyclopedia of Type Strains, Phase IV (KMG-V): Genome sequencing to study the core and pangenomes of soil and plant-associated prokaryotes.</title>
        <authorList>
            <person name="Whitman W."/>
        </authorList>
    </citation>
    <scope>NUCLEOTIDE SEQUENCE [LARGE SCALE GENOMIC DNA]</scope>
    <source>
        <strain evidence="1 2">M8UP14</strain>
    </source>
</reference>
<dbReference type="Proteomes" id="UP000540989">
    <property type="component" value="Unassembled WGS sequence"/>
</dbReference>
<name>A0A7W8E5L6_9BACT</name>
<sequence>MNQPAATVALIPRQKPVRLALADSEYGCCRSHSTPSSPHVARHFDPF</sequence>
<evidence type="ECO:0000313" key="1">
    <source>
        <dbReference type="EMBL" id="MBB5060258.1"/>
    </source>
</evidence>
<comment type="caution">
    <text evidence="1">The sequence shown here is derived from an EMBL/GenBank/DDBJ whole genome shotgun (WGS) entry which is preliminary data.</text>
</comment>
<gene>
    <name evidence="1" type="ORF">HDF16_004994</name>
</gene>
<dbReference type="EMBL" id="JACHIP010000011">
    <property type="protein sequence ID" value="MBB5060258.1"/>
    <property type="molecule type" value="Genomic_DNA"/>
</dbReference>
<proteinExistence type="predicted"/>
<organism evidence="1 2">
    <name type="scientific">Granulicella aggregans</name>
    <dbReference type="NCBI Taxonomy" id="474949"/>
    <lineage>
        <taxon>Bacteria</taxon>
        <taxon>Pseudomonadati</taxon>
        <taxon>Acidobacteriota</taxon>
        <taxon>Terriglobia</taxon>
        <taxon>Terriglobales</taxon>
        <taxon>Acidobacteriaceae</taxon>
        <taxon>Granulicella</taxon>
    </lineage>
</organism>
<dbReference type="AlphaFoldDB" id="A0A7W8E5L6"/>
<keyword evidence="2" id="KW-1185">Reference proteome</keyword>
<accession>A0A7W8E5L6</accession>
<protein>
    <submittedName>
        <fullName evidence="1">Uncharacterized protein</fullName>
    </submittedName>
</protein>
<evidence type="ECO:0000313" key="2">
    <source>
        <dbReference type="Proteomes" id="UP000540989"/>
    </source>
</evidence>